<evidence type="ECO:0000256" key="1">
    <source>
        <dbReference type="SAM" id="Phobius"/>
    </source>
</evidence>
<feature type="transmembrane region" description="Helical" evidence="1">
    <location>
        <begin position="154"/>
        <end position="173"/>
    </location>
</feature>
<dbReference type="RefSeq" id="WP_092261007.1">
    <property type="nucleotide sequence ID" value="NZ_CP047199.1"/>
</dbReference>
<reference evidence="3" key="1">
    <citation type="submission" date="2016-10" db="EMBL/GenBank/DDBJ databases">
        <authorList>
            <person name="Varghese N."/>
            <person name="Submissions S."/>
        </authorList>
    </citation>
    <scope>NUCLEOTIDE SEQUENCE [LARGE SCALE GENOMIC DNA]</scope>
    <source>
        <strain evidence="3">DSM 20524</strain>
    </source>
</reference>
<keyword evidence="1" id="KW-0812">Transmembrane</keyword>
<keyword evidence="1" id="KW-0472">Membrane</keyword>
<feature type="transmembrane region" description="Helical" evidence="1">
    <location>
        <begin position="243"/>
        <end position="265"/>
    </location>
</feature>
<keyword evidence="3" id="KW-1185">Reference proteome</keyword>
<feature type="transmembrane region" description="Helical" evidence="1">
    <location>
        <begin position="216"/>
        <end position="237"/>
    </location>
</feature>
<protein>
    <submittedName>
        <fullName evidence="2">Uncharacterized protein</fullName>
    </submittedName>
</protein>
<proteinExistence type="predicted"/>
<keyword evidence="1" id="KW-1133">Transmembrane helix</keyword>
<organism evidence="2 3">
    <name type="scientific">Corynebacterium cystitidis DSM 20524</name>
    <dbReference type="NCBI Taxonomy" id="1121357"/>
    <lineage>
        <taxon>Bacteria</taxon>
        <taxon>Bacillati</taxon>
        <taxon>Actinomycetota</taxon>
        <taxon>Actinomycetes</taxon>
        <taxon>Mycobacteriales</taxon>
        <taxon>Corynebacteriaceae</taxon>
        <taxon>Corynebacterium</taxon>
    </lineage>
</organism>
<feature type="transmembrane region" description="Helical" evidence="1">
    <location>
        <begin position="80"/>
        <end position="99"/>
    </location>
</feature>
<dbReference type="Proteomes" id="UP000198929">
    <property type="component" value="Unassembled WGS sequence"/>
</dbReference>
<name>A0A1H9WGP7_9CORY</name>
<feature type="transmembrane region" description="Helical" evidence="1">
    <location>
        <begin position="285"/>
        <end position="303"/>
    </location>
</feature>
<gene>
    <name evidence="2" type="ORF">SAMN05661109_02721</name>
</gene>
<accession>A0A1H9WGP7</accession>
<evidence type="ECO:0000313" key="2">
    <source>
        <dbReference type="EMBL" id="SES33015.1"/>
    </source>
</evidence>
<evidence type="ECO:0000313" key="3">
    <source>
        <dbReference type="Proteomes" id="UP000198929"/>
    </source>
</evidence>
<feature type="transmembrane region" description="Helical" evidence="1">
    <location>
        <begin position="105"/>
        <end position="123"/>
    </location>
</feature>
<dbReference type="AlphaFoldDB" id="A0A1H9WGP7"/>
<sequence>MLATLLLTRYGRHADSFERFGEIIFSVAIVLSSLTPSSALVWFTAALGTGVITLQTLEASWEQWALPPIAAPPRVTSRSFISSSLLSGPFVVTLLVAVFKVNLLAPFFAFLTAVALTTVYPYTRCRRTGSHRRIRPVFEGAAAFIEFNARRMRFPSTEVVLAFLFPVIGVAFTGVFAPAPWALFGVTVSLLIRVTYRERGDLPGKTTRLIVRLPEFLTYLPKIVMSVMCLVVGVVLLGDCAPLFAWVLAASLTAFLACYGSVTPYEHAPLRLSTMQPRPTFLKDAISQILVVTTFLAVTLLGLL</sequence>
<dbReference type="EMBL" id="FOGQ01000022">
    <property type="protein sequence ID" value="SES33015.1"/>
    <property type="molecule type" value="Genomic_DNA"/>
</dbReference>